<reference evidence="1 2" key="1">
    <citation type="journal article" date="2023" name="Science">
        <title>Complex scaffold remodeling in plant triterpene biosynthesis.</title>
        <authorList>
            <person name="De La Pena R."/>
            <person name="Hodgson H."/>
            <person name="Liu J.C."/>
            <person name="Stephenson M.J."/>
            <person name="Martin A.C."/>
            <person name="Owen C."/>
            <person name="Harkess A."/>
            <person name="Leebens-Mack J."/>
            <person name="Jimenez L.E."/>
            <person name="Osbourn A."/>
            <person name="Sattely E.S."/>
        </authorList>
    </citation>
    <scope>NUCLEOTIDE SEQUENCE [LARGE SCALE GENOMIC DNA]</scope>
    <source>
        <strain evidence="2">cv. JPN11</strain>
        <tissue evidence="1">Leaf</tissue>
    </source>
</reference>
<evidence type="ECO:0000313" key="1">
    <source>
        <dbReference type="EMBL" id="KAJ4716547.1"/>
    </source>
</evidence>
<protein>
    <submittedName>
        <fullName evidence="1">tRNA-methyltransferase non-catalytic subunit trm6MTase subunit</fullName>
    </submittedName>
</protein>
<organism evidence="1 2">
    <name type="scientific">Melia azedarach</name>
    <name type="common">Chinaberry tree</name>
    <dbReference type="NCBI Taxonomy" id="155640"/>
    <lineage>
        <taxon>Eukaryota</taxon>
        <taxon>Viridiplantae</taxon>
        <taxon>Streptophyta</taxon>
        <taxon>Embryophyta</taxon>
        <taxon>Tracheophyta</taxon>
        <taxon>Spermatophyta</taxon>
        <taxon>Magnoliopsida</taxon>
        <taxon>eudicotyledons</taxon>
        <taxon>Gunneridae</taxon>
        <taxon>Pentapetalae</taxon>
        <taxon>rosids</taxon>
        <taxon>malvids</taxon>
        <taxon>Sapindales</taxon>
        <taxon>Meliaceae</taxon>
        <taxon>Melia</taxon>
    </lineage>
</organism>
<dbReference type="EMBL" id="CM051399">
    <property type="protein sequence ID" value="KAJ4716547.1"/>
    <property type="molecule type" value="Genomic_DNA"/>
</dbReference>
<name>A0ACC1Y027_MELAZ</name>
<keyword evidence="2" id="KW-1185">Reference proteome</keyword>
<sequence length="227" mass="26311">MDSFEINNIKLGKANAMMKHRQYQKMAKLFRIIEISVILVLLSRFSSQLPLAVKNSGEYFKELMIFLVSPRFVFILGNAIVGILFAKSGQFSTQDSAGKDSCNDLYKEFIDKSTKTQNIHRYEVGDTEKQSLCTEKVVSDLAHTSCEIKSYRRSQSENLKRVSFDKSCRELRRSGTEMYSKNTNSGGKLVNNSYPEDEMSNEEFRNKIEAFIARQQKFRMEEEYYMN</sequence>
<evidence type="ECO:0000313" key="2">
    <source>
        <dbReference type="Proteomes" id="UP001164539"/>
    </source>
</evidence>
<comment type="caution">
    <text evidence="1">The sequence shown here is derived from an EMBL/GenBank/DDBJ whole genome shotgun (WGS) entry which is preliminary data.</text>
</comment>
<accession>A0ACC1Y027</accession>
<dbReference type="Proteomes" id="UP001164539">
    <property type="component" value="Chromosome 6"/>
</dbReference>
<gene>
    <name evidence="1" type="ORF">OWV82_011547</name>
</gene>
<proteinExistence type="predicted"/>